<evidence type="ECO:0000256" key="1">
    <source>
        <dbReference type="SAM" id="MobiDB-lite"/>
    </source>
</evidence>
<evidence type="ECO:0000313" key="2">
    <source>
        <dbReference type="EMBL" id="KAG8200481.1"/>
    </source>
</evidence>
<sequence>MSSLNNAFPQEKKISSQLISLLTLKEKTTSQRIHPQEKNRNRSKISYCEGAAIRSLTFHCQGEDNIPKNTSSREEQKEKRRQHPKEYILKRRTEGEEKTTSQRIHPQEKNRRRSKISYCEGAAIRYFTPHCQGEDNIPKNTSSREEQKEK</sequence>
<dbReference type="Proteomes" id="UP000827092">
    <property type="component" value="Unassembled WGS sequence"/>
</dbReference>
<gene>
    <name evidence="2" type="ORF">JTE90_000561</name>
</gene>
<feature type="compositionally biased region" description="Basic and acidic residues" evidence="1">
    <location>
        <begin position="61"/>
        <end position="109"/>
    </location>
</feature>
<dbReference type="AlphaFoldDB" id="A0AAV6VWP3"/>
<reference evidence="2 3" key="1">
    <citation type="journal article" date="2022" name="Nat. Ecol. Evol.">
        <title>A masculinizing supergene underlies an exaggerated male reproductive morph in a spider.</title>
        <authorList>
            <person name="Hendrickx F."/>
            <person name="De Corte Z."/>
            <person name="Sonet G."/>
            <person name="Van Belleghem S.M."/>
            <person name="Kostlbacher S."/>
            <person name="Vangestel C."/>
        </authorList>
    </citation>
    <scope>NUCLEOTIDE SEQUENCE [LARGE SCALE GENOMIC DNA]</scope>
    <source>
        <strain evidence="2">W744_W776</strain>
    </source>
</reference>
<feature type="region of interest" description="Disordered" evidence="1">
    <location>
        <begin position="61"/>
        <end position="117"/>
    </location>
</feature>
<comment type="caution">
    <text evidence="2">The sequence shown here is derived from an EMBL/GenBank/DDBJ whole genome shotgun (WGS) entry which is preliminary data.</text>
</comment>
<keyword evidence="3" id="KW-1185">Reference proteome</keyword>
<proteinExistence type="predicted"/>
<protein>
    <submittedName>
        <fullName evidence="2">Uncharacterized protein</fullName>
    </submittedName>
</protein>
<accession>A0AAV6VWP3</accession>
<name>A0AAV6VWP3_9ARAC</name>
<dbReference type="EMBL" id="JAFNEN010000015">
    <property type="protein sequence ID" value="KAG8200481.1"/>
    <property type="molecule type" value="Genomic_DNA"/>
</dbReference>
<evidence type="ECO:0000313" key="3">
    <source>
        <dbReference type="Proteomes" id="UP000827092"/>
    </source>
</evidence>
<feature type="compositionally biased region" description="Basic and acidic residues" evidence="1">
    <location>
        <begin position="132"/>
        <end position="150"/>
    </location>
</feature>
<organism evidence="2 3">
    <name type="scientific">Oedothorax gibbosus</name>
    <dbReference type="NCBI Taxonomy" id="931172"/>
    <lineage>
        <taxon>Eukaryota</taxon>
        <taxon>Metazoa</taxon>
        <taxon>Ecdysozoa</taxon>
        <taxon>Arthropoda</taxon>
        <taxon>Chelicerata</taxon>
        <taxon>Arachnida</taxon>
        <taxon>Araneae</taxon>
        <taxon>Araneomorphae</taxon>
        <taxon>Entelegynae</taxon>
        <taxon>Araneoidea</taxon>
        <taxon>Linyphiidae</taxon>
        <taxon>Erigoninae</taxon>
        <taxon>Oedothorax</taxon>
    </lineage>
</organism>
<feature type="region of interest" description="Disordered" evidence="1">
    <location>
        <begin position="129"/>
        <end position="150"/>
    </location>
</feature>